<accession>A0A174ZX13</accession>
<dbReference type="Proteomes" id="UP000095662">
    <property type="component" value="Unassembled WGS sequence"/>
</dbReference>
<name>A0A174ZX13_9FIRM</name>
<feature type="region of interest" description="Disordered" evidence="1">
    <location>
        <begin position="126"/>
        <end position="149"/>
    </location>
</feature>
<evidence type="ECO:0000259" key="2">
    <source>
        <dbReference type="Pfam" id="PF03703"/>
    </source>
</evidence>
<protein>
    <submittedName>
        <fullName evidence="3">Bacterial membrane flanked domain</fullName>
    </submittedName>
</protein>
<evidence type="ECO:0000256" key="1">
    <source>
        <dbReference type="SAM" id="MobiDB-lite"/>
    </source>
</evidence>
<dbReference type="OrthoDB" id="9790842at2"/>
<feature type="compositionally biased region" description="Basic and acidic residues" evidence="1">
    <location>
        <begin position="129"/>
        <end position="141"/>
    </location>
</feature>
<dbReference type="EMBL" id="CZBY01000026">
    <property type="protein sequence ID" value="CUQ91804.1"/>
    <property type="molecule type" value="Genomic_DNA"/>
</dbReference>
<reference evidence="3 4" key="1">
    <citation type="submission" date="2015-09" db="EMBL/GenBank/DDBJ databases">
        <authorList>
            <consortium name="Pathogen Informatics"/>
        </authorList>
    </citation>
    <scope>NUCLEOTIDE SEQUENCE [LARGE SCALE GENOMIC DNA]</scope>
    <source>
        <strain evidence="3 4">2789STDY5834928</strain>
    </source>
</reference>
<evidence type="ECO:0000313" key="3">
    <source>
        <dbReference type="EMBL" id="CUQ91804.1"/>
    </source>
</evidence>
<organism evidence="3 4">
    <name type="scientific">[Eubacterium] siraeum</name>
    <dbReference type="NCBI Taxonomy" id="39492"/>
    <lineage>
        <taxon>Bacteria</taxon>
        <taxon>Bacillati</taxon>
        <taxon>Bacillota</taxon>
        <taxon>Clostridia</taxon>
        <taxon>Eubacteriales</taxon>
        <taxon>Oscillospiraceae</taxon>
        <taxon>Oscillospiraceae incertae sedis</taxon>
    </lineage>
</organism>
<dbReference type="InterPro" id="IPR005182">
    <property type="entry name" value="YdbS-like_PH"/>
</dbReference>
<evidence type="ECO:0000313" key="4">
    <source>
        <dbReference type="Proteomes" id="UP000095662"/>
    </source>
</evidence>
<proteinExistence type="predicted"/>
<dbReference type="STRING" id="39492.ERS852540_02403"/>
<dbReference type="Pfam" id="PF03703">
    <property type="entry name" value="bPH_2"/>
    <property type="match status" value="1"/>
</dbReference>
<dbReference type="AlphaFoldDB" id="A0A174ZX13"/>
<gene>
    <name evidence="3" type="ORF">ERS852540_02403</name>
</gene>
<sequence>MANMKKLERDYGEILWTGKKCIMGMPISFTRYILTSSVLYTKVGFLNIKEDEIELYKIVDKTMKLSLGQRMVGCGTIVVTSRDCDTPNKELKSVKKPREVKKILDEAVKLERDKYMVRGRDMVGANLHGHGDMGEDNLHSEDFDEMADM</sequence>
<feature type="domain" description="YdbS-like PH" evidence="2">
    <location>
        <begin position="29"/>
        <end position="103"/>
    </location>
</feature>